<evidence type="ECO:0000256" key="10">
    <source>
        <dbReference type="ARBA" id="ARBA00024596"/>
    </source>
</evidence>
<accession>A0A0G1W8W3</accession>
<organism evidence="23 24">
    <name type="scientific">Candidatus Jorgensenbacteria bacterium GW2011_GWB1_50_10</name>
    <dbReference type="NCBI Taxonomy" id="1618665"/>
    <lineage>
        <taxon>Bacteria</taxon>
        <taxon>Candidatus Joergenseniibacteriota</taxon>
    </lineage>
</organism>
<comment type="subunit">
    <text evidence="3">Monomer.</text>
</comment>
<evidence type="ECO:0000256" key="12">
    <source>
        <dbReference type="ARBA" id="ARBA00026218"/>
    </source>
</evidence>
<dbReference type="Gene3D" id="3.90.79.10">
    <property type="entry name" value="Nucleoside Triphosphate Pyrophosphohydrolase"/>
    <property type="match status" value="1"/>
</dbReference>
<comment type="catalytic activity">
    <reaction evidence="9">
        <text>8-oxo-dGTP + H2O = 8-oxo-dGMP + diphosphate + H(+)</text>
        <dbReference type="Rhea" id="RHEA:31575"/>
        <dbReference type="ChEBI" id="CHEBI:15377"/>
        <dbReference type="ChEBI" id="CHEBI:15378"/>
        <dbReference type="ChEBI" id="CHEBI:33019"/>
        <dbReference type="ChEBI" id="CHEBI:63224"/>
        <dbReference type="ChEBI" id="CHEBI:77896"/>
    </reaction>
    <physiologicalReaction direction="left-to-right" evidence="9">
        <dbReference type="Rhea" id="RHEA:31576"/>
    </physiologicalReaction>
</comment>
<dbReference type="InterPro" id="IPR003563">
    <property type="entry name" value="8ODP"/>
</dbReference>
<dbReference type="GO" id="GO:0046872">
    <property type="term" value="F:metal ion binding"/>
    <property type="evidence" value="ECO:0007669"/>
    <property type="project" value="UniProtKB-KW"/>
</dbReference>
<evidence type="ECO:0000256" key="19">
    <source>
        <dbReference type="ARBA" id="ARBA00048894"/>
    </source>
</evidence>
<reference evidence="23 24" key="1">
    <citation type="journal article" date="2015" name="Nature">
        <title>rRNA introns, odd ribosomes, and small enigmatic genomes across a large radiation of phyla.</title>
        <authorList>
            <person name="Brown C.T."/>
            <person name="Hug L.A."/>
            <person name="Thomas B.C."/>
            <person name="Sharon I."/>
            <person name="Castelle C.J."/>
            <person name="Singh A."/>
            <person name="Wilkins M.J."/>
            <person name="Williams K.H."/>
            <person name="Banfield J.F."/>
        </authorList>
    </citation>
    <scope>NUCLEOTIDE SEQUENCE [LARGE SCALE GENOMIC DNA]</scope>
</reference>
<dbReference type="PANTHER" id="PTHR43758">
    <property type="entry name" value="7,8-DIHYDRO-8-OXOGUANINE TRIPHOSPHATASE"/>
    <property type="match status" value="1"/>
</dbReference>
<evidence type="ECO:0000256" key="11">
    <source>
        <dbReference type="ARBA" id="ARBA00026103"/>
    </source>
</evidence>
<evidence type="ECO:0000256" key="4">
    <source>
        <dbReference type="ARBA" id="ARBA00022723"/>
    </source>
</evidence>
<feature type="domain" description="Nudix hydrolase" evidence="22">
    <location>
        <begin position="5"/>
        <end position="101"/>
    </location>
</feature>
<evidence type="ECO:0000256" key="6">
    <source>
        <dbReference type="ARBA" id="ARBA00022842"/>
    </source>
</evidence>
<dbReference type="EC" id="3.6.1.56" evidence="11"/>
<evidence type="ECO:0000256" key="17">
    <source>
        <dbReference type="ARBA" id="ARBA00032071"/>
    </source>
</evidence>
<comment type="catalytic activity">
    <reaction evidence="7">
        <text>8-oxo-dATP + H2O = 8-oxo-dAMP + diphosphate + H(+)</text>
        <dbReference type="Rhea" id="RHEA:65396"/>
        <dbReference type="ChEBI" id="CHEBI:15377"/>
        <dbReference type="ChEBI" id="CHEBI:15378"/>
        <dbReference type="ChEBI" id="CHEBI:33019"/>
        <dbReference type="ChEBI" id="CHEBI:71361"/>
        <dbReference type="ChEBI" id="CHEBI:172871"/>
    </reaction>
    <physiologicalReaction direction="left-to-right" evidence="7">
        <dbReference type="Rhea" id="RHEA:65397"/>
    </physiologicalReaction>
</comment>
<protein>
    <recommendedName>
        <fullName evidence="12">Oxidized purine nucleoside triphosphate hydrolase</fullName>
        <ecNumber evidence="11">3.6.1.56</ecNumber>
    </recommendedName>
    <alternativeName>
        <fullName evidence="16">2-hydroxy-dATP diphosphatase</fullName>
    </alternativeName>
    <alternativeName>
        <fullName evidence="15">7,8-dihydro-8-oxoguanine triphosphatase</fullName>
    </alternativeName>
    <alternativeName>
        <fullName evidence="14">8-oxo-dGTPase</fullName>
    </alternativeName>
    <alternativeName>
        <fullName evidence="17">Methylated purine nucleoside triphosphate hydrolase</fullName>
    </alternativeName>
    <alternativeName>
        <fullName evidence="13">Nucleoside diphosphate-linked moiety X motif 1</fullName>
    </alternativeName>
</protein>
<comment type="cofactor">
    <cofactor evidence="1">
        <name>Mg(2+)</name>
        <dbReference type="ChEBI" id="CHEBI:18420"/>
    </cofactor>
</comment>
<dbReference type="PANTHER" id="PTHR43758:SF2">
    <property type="entry name" value="OXIDIZED PURINE NUCLEOSIDE TRIPHOSPHATE HYDROLASE"/>
    <property type="match status" value="1"/>
</dbReference>
<evidence type="ECO:0000256" key="8">
    <source>
        <dbReference type="ARBA" id="ARBA00024459"/>
    </source>
</evidence>
<comment type="catalytic activity">
    <reaction evidence="18">
        <text>N(6)-methyl-ATP + H2O = N(6)-methyl-AMP + diphosphate + H(+)</text>
        <dbReference type="Rhea" id="RHEA:67608"/>
        <dbReference type="ChEBI" id="CHEBI:15377"/>
        <dbReference type="ChEBI" id="CHEBI:15378"/>
        <dbReference type="ChEBI" id="CHEBI:33019"/>
        <dbReference type="ChEBI" id="CHEBI:144842"/>
        <dbReference type="ChEBI" id="CHEBI:172873"/>
    </reaction>
    <physiologicalReaction direction="left-to-right" evidence="18">
        <dbReference type="Rhea" id="RHEA:67609"/>
    </physiologicalReaction>
</comment>
<comment type="function">
    <text evidence="21">Oxidized purine nucleoside triphosphate hydrolase which is a prominent sanitizer of the oxidized nucleotide pool. Catalyzes the hydrolysis of 2-oxo-dATP (2-hydroxy-dATP) into 2-oxo-dAMP. Also has a significant hydrolase activity toward 2-oxo-ATP, 8-oxo-dGTP and 8-oxo-dATP. Through the hydrolysis of oxidized purine nucleoside triphosphates, prevents their incorporation into DNA and the subsequent transversions A:T to C:G and G:C to T:A. Also catalyzes the hydrolysis of methylated purine nucleoside triphosphate preventing their integration into DNA. Through this antimutagenic activity protects cells from oxidative stress.</text>
</comment>
<evidence type="ECO:0000256" key="13">
    <source>
        <dbReference type="ARBA" id="ARBA00029673"/>
    </source>
</evidence>
<name>A0A0G1W8W3_9BACT</name>
<evidence type="ECO:0000256" key="2">
    <source>
        <dbReference type="ARBA" id="ARBA00005582"/>
    </source>
</evidence>
<evidence type="ECO:0000256" key="9">
    <source>
        <dbReference type="ARBA" id="ARBA00024486"/>
    </source>
</evidence>
<comment type="catalytic activity">
    <reaction evidence="10">
        <text>2-oxo-ATP + H2O = 2-oxo-AMP + diphosphate + H(+)</text>
        <dbReference type="Rhea" id="RHEA:67392"/>
        <dbReference type="ChEBI" id="CHEBI:15377"/>
        <dbReference type="ChEBI" id="CHEBI:15378"/>
        <dbReference type="ChEBI" id="CHEBI:33019"/>
        <dbReference type="ChEBI" id="CHEBI:71395"/>
        <dbReference type="ChEBI" id="CHEBI:172878"/>
    </reaction>
    <physiologicalReaction direction="left-to-right" evidence="10">
        <dbReference type="Rhea" id="RHEA:67393"/>
    </physiologicalReaction>
</comment>
<dbReference type="Pfam" id="PF00293">
    <property type="entry name" value="NUDIX"/>
    <property type="match status" value="1"/>
</dbReference>
<evidence type="ECO:0000313" key="24">
    <source>
        <dbReference type="Proteomes" id="UP000034224"/>
    </source>
</evidence>
<evidence type="ECO:0000256" key="5">
    <source>
        <dbReference type="ARBA" id="ARBA00022801"/>
    </source>
</evidence>
<keyword evidence="6" id="KW-0460">Magnesium</keyword>
<dbReference type="InterPro" id="IPR000086">
    <property type="entry name" value="NUDIX_hydrolase_dom"/>
</dbReference>
<keyword evidence="4" id="KW-0479">Metal-binding</keyword>
<dbReference type="GO" id="GO:0008828">
    <property type="term" value="F:dATP diphosphatase activity"/>
    <property type="evidence" value="ECO:0007669"/>
    <property type="project" value="UniProtKB-EC"/>
</dbReference>
<dbReference type="AlphaFoldDB" id="A0A0G1W8W3"/>
<evidence type="ECO:0000256" key="1">
    <source>
        <dbReference type="ARBA" id="ARBA00001946"/>
    </source>
</evidence>
<comment type="catalytic activity">
    <reaction evidence="20">
        <text>N(6)-methyl-dATP + H2O = N(6)-methyl-dAMP + diphosphate + H(+)</text>
        <dbReference type="Rhea" id="RHEA:67604"/>
        <dbReference type="ChEBI" id="CHEBI:15377"/>
        <dbReference type="ChEBI" id="CHEBI:15378"/>
        <dbReference type="ChEBI" id="CHEBI:33019"/>
        <dbReference type="ChEBI" id="CHEBI:169976"/>
        <dbReference type="ChEBI" id="CHEBI:172872"/>
    </reaction>
    <physiologicalReaction direction="left-to-right" evidence="20">
        <dbReference type="Rhea" id="RHEA:67605"/>
    </physiologicalReaction>
</comment>
<proteinExistence type="inferred from homology"/>
<dbReference type="PRINTS" id="PR01403">
    <property type="entry name" value="8OXTPHPHTASE"/>
</dbReference>
<dbReference type="GO" id="GO:0005737">
    <property type="term" value="C:cytoplasm"/>
    <property type="evidence" value="ECO:0007669"/>
    <property type="project" value="TreeGrafter"/>
</dbReference>
<dbReference type="InterPro" id="IPR015797">
    <property type="entry name" value="NUDIX_hydrolase-like_dom_sf"/>
</dbReference>
<dbReference type="EMBL" id="LCQK01000002">
    <property type="protein sequence ID" value="KKW15060.1"/>
    <property type="molecule type" value="Genomic_DNA"/>
</dbReference>
<comment type="caution">
    <text evidence="23">The sequence shown here is derived from an EMBL/GenBank/DDBJ whole genome shotgun (WGS) entry which is preliminary data.</text>
</comment>
<comment type="catalytic activity">
    <reaction evidence="19">
        <text>O(6)-methyl-dGTP + H2O = O(6)-methyl-dGMP + diphosphate + H(+)</text>
        <dbReference type="Rhea" id="RHEA:67600"/>
        <dbReference type="ChEBI" id="CHEBI:15377"/>
        <dbReference type="ChEBI" id="CHEBI:15378"/>
        <dbReference type="ChEBI" id="CHEBI:33019"/>
        <dbReference type="ChEBI" id="CHEBI:169974"/>
        <dbReference type="ChEBI" id="CHEBI:169975"/>
    </reaction>
    <physiologicalReaction direction="left-to-right" evidence="19">
        <dbReference type="Rhea" id="RHEA:67601"/>
    </physiologicalReaction>
</comment>
<evidence type="ECO:0000313" key="23">
    <source>
        <dbReference type="EMBL" id="KKW15060.1"/>
    </source>
</evidence>
<evidence type="ECO:0000256" key="21">
    <source>
        <dbReference type="ARBA" id="ARBA00053094"/>
    </source>
</evidence>
<evidence type="ECO:0000256" key="20">
    <source>
        <dbReference type="ARBA" id="ARBA00049032"/>
    </source>
</evidence>
<dbReference type="STRING" id="1618665.UY55_C0002G0118"/>
<comment type="similarity">
    <text evidence="2">Belongs to the Nudix hydrolase family.</text>
</comment>
<sequence>MEISTICFPVRDSRVFLSNKKRGFGKGYLNGYGGKKKPGDTTVENTAVREMNEEGGVTTSPEGLEKVAVIDFFEGDTHLFECYIFFCRNWRGEFRETEEMAAPEPYDIGNPPYDRMWAADRDWLPLVFSGQKIRGRYYYNQGMTKQDRFEYEPLL</sequence>
<evidence type="ECO:0000256" key="18">
    <source>
        <dbReference type="ARBA" id="ARBA00048002"/>
    </source>
</evidence>
<evidence type="ECO:0000256" key="7">
    <source>
        <dbReference type="ARBA" id="ARBA00024448"/>
    </source>
</evidence>
<dbReference type="CDD" id="cd03427">
    <property type="entry name" value="NUDIX_MTH1_Nudt1"/>
    <property type="match status" value="1"/>
</dbReference>
<dbReference type="GO" id="GO:0042262">
    <property type="term" value="P:DNA protection"/>
    <property type="evidence" value="ECO:0007669"/>
    <property type="project" value="InterPro"/>
</dbReference>
<comment type="catalytic activity">
    <reaction evidence="8">
        <text>2-oxo-dATP + H2O = 2-oxo-dAMP + diphosphate + H(+)</text>
        <dbReference type="Rhea" id="RHEA:31583"/>
        <dbReference type="ChEBI" id="CHEBI:15377"/>
        <dbReference type="ChEBI" id="CHEBI:15378"/>
        <dbReference type="ChEBI" id="CHEBI:33019"/>
        <dbReference type="ChEBI" id="CHEBI:63212"/>
        <dbReference type="ChEBI" id="CHEBI:77897"/>
        <dbReference type="EC" id="3.6.1.56"/>
    </reaction>
    <physiologicalReaction direction="left-to-right" evidence="8">
        <dbReference type="Rhea" id="RHEA:31584"/>
    </physiologicalReaction>
</comment>
<dbReference type="GO" id="GO:0008413">
    <property type="term" value="F:8-oxo-7,8-dihydroguanosine triphosphate pyrophosphatase activity"/>
    <property type="evidence" value="ECO:0007669"/>
    <property type="project" value="InterPro"/>
</dbReference>
<dbReference type="Proteomes" id="UP000034224">
    <property type="component" value="Unassembled WGS sequence"/>
</dbReference>
<keyword evidence="5 23" id="KW-0378">Hydrolase</keyword>
<evidence type="ECO:0000256" key="15">
    <source>
        <dbReference type="ARBA" id="ARBA00030682"/>
    </source>
</evidence>
<dbReference type="SUPFAM" id="SSF55811">
    <property type="entry name" value="Nudix"/>
    <property type="match status" value="1"/>
</dbReference>
<evidence type="ECO:0000256" key="14">
    <source>
        <dbReference type="ARBA" id="ARBA00030634"/>
    </source>
</evidence>
<evidence type="ECO:0000259" key="22">
    <source>
        <dbReference type="Pfam" id="PF00293"/>
    </source>
</evidence>
<evidence type="ECO:0000256" key="3">
    <source>
        <dbReference type="ARBA" id="ARBA00011245"/>
    </source>
</evidence>
<gene>
    <name evidence="23" type="ORF">UY55_C0002G0118</name>
</gene>
<evidence type="ECO:0000256" key="16">
    <source>
        <dbReference type="ARBA" id="ARBA00031927"/>
    </source>
</evidence>